<dbReference type="EMBL" id="CP021422">
    <property type="protein sequence ID" value="ASB40269.1"/>
    <property type="molecule type" value="Genomic_DNA"/>
</dbReference>
<evidence type="ECO:0000313" key="3">
    <source>
        <dbReference type="Proteomes" id="UP000196710"/>
    </source>
</evidence>
<accession>A0A1Z2XPB2</accession>
<protein>
    <submittedName>
        <fullName evidence="2">Uncharacterized protein</fullName>
    </submittedName>
</protein>
<reference evidence="1" key="1">
    <citation type="journal article" date="2017" name="Genome Announc.">
        <title>High-Quality Whole-Genome Sequences of the Oligo-Mouse-Microbiota Bacterial Community.</title>
        <authorList>
            <person name="Garzetti D."/>
            <person name="Brugiroux S."/>
            <person name="Bunk B."/>
            <person name="Pukall R."/>
            <person name="McCoy K.D."/>
            <person name="Macpherson A.J."/>
            <person name="Stecher B."/>
        </authorList>
    </citation>
    <scope>NUCLEOTIDE SEQUENCE</scope>
    <source>
        <strain evidence="1">KB18</strain>
    </source>
</reference>
<proteinExistence type="predicted"/>
<gene>
    <name evidence="1" type="ORF">ADH66_06120</name>
    <name evidence="2" type="ORF">I5Q82_16205</name>
</gene>
<reference evidence="2 4" key="3">
    <citation type="submission" date="2020-11" db="EMBL/GenBank/DDBJ databases">
        <title>Closed and high quality bacterial genomes of the OMM12 community.</title>
        <authorList>
            <person name="Marbouty M."/>
            <person name="Lamy-Besnier Q."/>
            <person name="Debarbieux L."/>
            <person name="Koszul R."/>
        </authorList>
    </citation>
    <scope>NUCLEOTIDE SEQUENCE [LARGE SCALE GENOMIC DNA]</scope>
    <source>
        <strain evidence="2 4">KB18</strain>
    </source>
</reference>
<keyword evidence="3" id="KW-1185">Reference proteome</keyword>
<evidence type="ECO:0000313" key="1">
    <source>
        <dbReference type="EMBL" id="ASB40269.1"/>
    </source>
</evidence>
<dbReference type="EMBL" id="CP065321">
    <property type="protein sequence ID" value="QQR29558.1"/>
    <property type="molecule type" value="Genomic_DNA"/>
</dbReference>
<evidence type="ECO:0000313" key="4">
    <source>
        <dbReference type="Proteomes" id="UP000596035"/>
    </source>
</evidence>
<name>A0A1Z2XPB2_9FIRM</name>
<evidence type="ECO:0000313" key="2">
    <source>
        <dbReference type="EMBL" id="QQR29558.1"/>
    </source>
</evidence>
<reference evidence="3" key="2">
    <citation type="submission" date="2017-05" db="EMBL/GenBank/DDBJ databases">
        <title>Improved OligoMM genomes.</title>
        <authorList>
            <person name="Garzetti D."/>
        </authorList>
    </citation>
    <scope>NUCLEOTIDE SEQUENCE [LARGE SCALE GENOMIC DNA]</scope>
    <source>
        <strain evidence="3">KB18</strain>
    </source>
</reference>
<dbReference type="AlphaFoldDB" id="A0A1Z2XPB2"/>
<dbReference type="RefSeq" id="WP_016304735.1">
    <property type="nucleotide sequence ID" value="NZ_CAJTCQ010000001.1"/>
</dbReference>
<sequence>MERKGDFITNIRYKKETEIVTFQGKEITLENLSPVFTPEQEAAKRRELEQQLYEVFRKYADKRQKEEAGA</sequence>
<dbReference type="Proteomes" id="UP000196710">
    <property type="component" value="Chromosome"/>
</dbReference>
<dbReference type="Proteomes" id="UP000596035">
    <property type="component" value="Chromosome"/>
</dbReference>
<organism evidence="2 4">
    <name type="scientific">Acutalibacter muris</name>
    <dbReference type="NCBI Taxonomy" id="1796620"/>
    <lineage>
        <taxon>Bacteria</taxon>
        <taxon>Bacillati</taxon>
        <taxon>Bacillota</taxon>
        <taxon>Clostridia</taxon>
        <taxon>Eubacteriales</taxon>
        <taxon>Acutalibacteraceae</taxon>
        <taxon>Acutalibacter</taxon>
    </lineage>
</organism>